<protein>
    <recommendedName>
        <fullName evidence="8">Calpain catalytic domain-containing protein</fullName>
    </recommendedName>
</protein>
<dbReference type="Gene3D" id="3.90.70.10">
    <property type="entry name" value="Cysteine proteinases"/>
    <property type="match status" value="1"/>
</dbReference>
<dbReference type="InterPro" id="IPR032675">
    <property type="entry name" value="LRR_dom_sf"/>
</dbReference>
<evidence type="ECO:0000256" key="2">
    <source>
        <dbReference type="ARBA" id="ARBA00022670"/>
    </source>
</evidence>
<dbReference type="InterPro" id="IPR038765">
    <property type="entry name" value="Papain-like_cys_pep_sf"/>
</dbReference>
<feature type="compositionally biased region" description="Basic residues" evidence="7">
    <location>
        <begin position="889"/>
        <end position="899"/>
    </location>
</feature>
<keyword evidence="6" id="KW-0175">Coiled coil</keyword>
<feature type="coiled-coil region" evidence="6">
    <location>
        <begin position="1544"/>
        <end position="1574"/>
    </location>
</feature>
<evidence type="ECO:0000313" key="10">
    <source>
        <dbReference type="Proteomes" id="UP001470230"/>
    </source>
</evidence>
<dbReference type="PROSITE" id="PS50203">
    <property type="entry name" value="CALPAIN_CAT"/>
    <property type="match status" value="1"/>
</dbReference>
<dbReference type="EMBL" id="JAPFFF010000041">
    <property type="protein sequence ID" value="KAK8841476.1"/>
    <property type="molecule type" value="Genomic_DNA"/>
</dbReference>
<name>A0ABR2H6L3_9EUKA</name>
<proteinExistence type="inferred from homology"/>
<comment type="caution">
    <text evidence="9">The sequence shown here is derived from an EMBL/GenBank/DDBJ whole genome shotgun (WGS) entry which is preliminary data.</text>
</comment>
<feature type="region of interest" description="Disordered" evidence="7">
    <location>
        <begin position="820"/>
        <end position="922"/>
    </location>
</feature>
<accession>A0ABR2H6L3</accession>
<evidence type="ECO:0000256" key="1">
    <source>
        <dbReference type="ARBA" id="ARBA00007623"/>
    </source>
</evidence>
<reference evidence="9 10" key="1">
    <citation type="submission" date="2024-04" db="EMBL/GenBank/DDBJ databases">
        <title>Tritrichomonas musculus Genome.</title>
        <authorList>
            <person name="Alves-Ferreira E."/>
            <person name="Grigg M."/>
            <person name="Lorenzi H."/>
            <person name="Galac M."/>
        </authorList>
    </citation>
    <scope>NUCLEOTIDE SEQUENCE [LARGE SCALE GENOMIC DNA]</scope>
    <source>
        <strain evidence="9 10">EAF2021</strain>
    </source>
</reference>
<dbReference type="Pfam" id="PF00648">
    <property type="entry name" value="Peptidase_C2"/>
    <property type="match status" value="1"/>
</dbReference>
<sequence>MKLCTKRTQTLFETLQKSGNVEMQFEKIIEDCKRKKKKYKDPEFYPQKSMNEEDIKELSVHEWRRIEDQYPNDLFENISPESVKQGKLGDCYLVIGLIYASQHKELVKSLFHPKSSLQYGVVLVYFWFLNEKVPVIVDTQVAYEDSTSTHPLFCHPRNNDDSCWFVLVEKAFAKACGGYSSITEGQTSFGIHILFDYFSTTFYPIEDIIPTMTLEEESKKNLNANETVFQILQHLKKKNAVIGTYVPEDDCENYDESIGLIKKHAYYVLDVRESENKRFIKLRNPWEIGKYNGEYSCGSKKWTEKLKNDLIYDDDDDDGSFWMLLENYFYYFKSISYSLQEERDWKEMSVYGKIDGYLDGRSPCSQSAHVGCLPQWSIKFTKKTVVRLTFVVAGPEAYHGIYICKNHGRKVDCLDEKTEIMRSNTNCFVNGIEYKVEDFNEPYTFFFTRTNAKDEPCYFRILIQSEDADFSVKKFNDNFIKEKWNCMSETVFFSTNENDYWNPFQDSRPLSTCRQWFVKFPELKDDDVEIRFRVFKDISNGPLYLLVAKTDSKLSYSYKNIEKWNFEICSNSKYEEFSVPMSNHDSNHFVFAFYRDVFDAVSRFKFQVLSKSQFEFGSFPEPDYTHNFCYMTSGKISPKEELQSLKQWCLVFRKSPTTLFIEYLNDNTSSSHCIYLDKKEKRGEKIESYKAEYEYEIRKNCHRDQVSWIIDDISKPYTLCVTRDDDKDMSEFVLNLYGTEDFDLFEIEEEGLGNQQNKVIVNDINVISENPNFDYPEVEFFEQPENFTPKKTGLTPDFDFEDTEKENSYSKYVLTSIMDHPQKKNEEDTEEIELKKSKESANEISINSGIPPSSNNSDEANKKSKTKKSRKKKEPVENENEYENEESKKKHKPKKKKHKEIVNDSNTETKNADDSFESNLIQPSDEEKHIKRVHFVTSEVYETKKLLSKSKLYLYKRRIIFSELTPITIMKVNASKNCILVLSLFSFIILKQKKNSRRIMKKCNECLIDLQSISLNEDKTIEIKFKPNKHSKKSKFIFTTKNPNKLIYSINDHIKRILDSFELRNIEFNNIVIPKSLFKCTSESILFRLNSILPMKRIEFEEELKRTISQVLFSHSNFVEFSKIKKLKKVFPAFVSCVLIDKYINQIDIYDSKYIFPLIFQSIQYFQYILHVKINDSDSEYLQQLVEVSKNINAITFHDYPAKSFNHIKILMKNCYIDSVAFESALDESSFQSFIQLDHFQNLTYFRVSNLKNLPFSSSVSYFNNLTYLSLTSCDLLVGEVLKEIELKKLRTLKELDLSENIGRGFDDSNHVSLPNQLNSLYVDKIEWDVNQLIIFMKLCCNSNLSLLSINDITMAKLIDNKNKKKKGVQNDVDEYINNCWNSFLNNLPSKMNSIVTLNWNSNRINEQFITFLLNSTFLTNVSFCGCNYSDILLIKKLLIDGTIEKVNIQNIAFDDENGYLVNFKDFLTDLSKMKSVTHIDFTHNRFDKDCFQILVHSLYNSEIQYMALDDSNLSSAKYLLKFYRKLEKNKIEPIYFSYPILDIQRLNLEQEDINELNKSLNQLTRQLFQRNRNCFEIFPEFYFLRLENSFPQFHARKRYLQETKHRYRYKTVFSSNVSTDFGLSSSSSINIKFVNEDEEEDVALDSIETQQIDLSLDIDELKKTQNDEIVIEEEEEDVYEIENSNEKTDNYSGSSYYYYSDSCVSCNEDNKDENVQFEISNPNYCHVDEKEEKSESVVIDFEINEQKYRKGKYIIFVNRNTIINKNRISNKYENNQMIYNCEEIQEIKK</sequence>
<dbReference type="InterPro" id="IPR022684">
    <property type="entry name" value="Calpain_cysteine_protease"/>
</dbReference>
<organism evidence="9 10">
    <name type="scientific">Tritrichomonas musculus</name>
    <dbReference type="NCBI Taxonomy" id="1915356"/>
    <lineage>
        <taxon>Eukaryota</taxon>
        <taxon>Metamonada</taxon>
        <taxon>Parabasalia</taxon>
        <taxon>Tritrichomonadida</taxon>
        <taxon>Tritrichomonadidae</taxon>
        <taxon>Tritrichomonas</taxon>
    </lineage>
</organism>
<evidence type="ECO:0000256" key="3">
    <source>
        <dbReference type="ARBA" id="ARBA00022801"/>
    </source>
</evidence>
<evidence type="ECO:0000256" key="7">
    <source>
        <dbReference type="SAM" id="MobiDB-lite"/>
    </source>
</evidence>
<feature type="compositionally biased region" description="Basic and acidic residues" evidence="7">
    <location>
        <begin position="820"/>
        <end position="841"/>
    </location>
</feature>
<dbReference type="Proteomes" id="UP001470230">
    <property type="component" value="Unassembled WGS sequence"/>
</dbReference>
<keyword evidence="4 5" id="KW-0788">Thiol protease</keyword>
<feature type="active site" evidence="5">
    <location>
        <position position="264"/>
    </location>
</feature>
<gene>
    <name evidence="9" type="ORF">M9Y10_027095</name>
</gene>
<dbReference type="SUPFAM" id="SSF52047">
    <property type="entry name" value="RNI-like"/>
    <property type="match status" value="1"/>
</dbReference>
<evidence type="ECO:0000259" key="8">
    <source>
        <dbReference type="PROSITE" id="PS50203"/>
    </source>
</evidence>
<dbReference type="PANTHER" id="PTHR10183:SF379">
    <property type="entry name" value="CALPAIN-5"/>
    <property type="match status" value="1"/>
</dbReference>
<feature type="active site" evidence="5">
    <location>
        <position position="91"/>
    </location>
</feature>
<dbReference type="Gene3D" id="3.80.10.10">
    <property type="entry name" value="Ribonuclease Inhibitor"/>
    <property type="match status" value="2"/>
</dbReference>
<feature type="active site" evidence="5">
    <location>
        <position position="284"/>
    </location>
</feature>
<keyword evidence="3 5" id="KW-0378">Hydrolase</keyword>
<evidence type="ECO:0000256" key="4">
    <source>
        <dbReference type="ARBA" id="ARBA00022807"/>
    </source>
</evidence>
<dbReference type="SMART" id="SM00230">
    <property type="entry name" value="CysPc"/>
    <property type="match status" value="1"/>
</dbReference>
<feature type="compositionally biased region" description="Low complexity" evidence="7">
    <location>
        <begin position="844"/>
        <end position="857"/>
    </location>
</feature>
<keyword evidence="10" id="KW-1185">Reference proteome</keyword>
<dbReference type="PANTHER" id="PTHR10183">
    <property type="entry name" value="CALPAIN"/>
    <property type="match status" value="1"/>
</dbReference>
<evidence type="ECO:0000256" key="5">
    <source>
        <dbReference type="PROSITE-ProRule" id="PRU00239"/>
    </source>
</evidence>
<comment type="similarity">
    <text evidence="1">Belongs to the peptidase C2 family.</text>
</comment>
<feature type="domain" description="Calpain catalytic" evidence="8">
    <location>
        <begin position="38"/>
        <end position="341"/>
    </location>
</feature>
<dbReference type="InterPro" id="IPR001300">
    <property type="entry name" value="Peptidase_C2_calpain_cat"/>
</dbReference>
<feature type="compositionally biased region" description="Basic residues" evidence="7">
    <location>
        <begin position="863"/>
        <end position="873"/>
    </location>
</feature>
<dbReference type="PRINTS" id="PR00704">
    <property type="entry name" value="CALPAIN"/>
</dbReference>
<dbReference type="SUPFAM" id="SSF54001">
    <property type="entry name" value="Cysteine proteinases"/>
    <property type="match status" value="1"/>
</dbReference>
<keyword evidence="2 5" id="KW-0645">Protease</keyword>
<evidence type="ECO:0000313" key="9">
    <source>
        <dbReference type="EMBL" id="KAK8841476.1"/>
    </source>
</evidence>
<evidence type="ECO:0000256" key="6">
    <source>
        <dbReference type="SAM" id="Coils"/>
    </source>
</evidence>